<keyword evidence="4" id="KW-1185">Reference proteome</keyword>
<evidence type="ECO:0000259" key="2">
    <source>
        <dbReference type="Pfam" id="PF01551"/>
    </source>
</evidence>
<dbReference type="EMBL" id="VFOU01000001">
    <property type="protein sequence ID" value="TQL73739.1"/>
    <property type="molecule type" value="Genomic_DNA"/>
</dbReference>
<dbReference type="RefSeq" id="WP_141863897.1">
    <property type="nucleotide sequence ID" value="NZ_BAABAN010000017.1"/>
</dbReference>
<dbReference type="InterPro" id="IPR016047">
    <property type="entry name" value="M23ase_b-sheet_dom"/>
</dbReference>
<evidence type="ECO:0000256" key="1">
    <source>
        <dbReference type="ARBA" id="ARBA00022729"/>
    </source>
</evidence>
<dbReference type="InterPro" id="IPR050570">
    <property type="entry name" value="Cell_wall_metabolism_enzyme"/>
</dbReference>
<gene>
    <name evidence="3" type="ORF">FB556_0183</name>
</gene>
<comment type="caution">
    <text evidence="3">The sequence shown here is derived from an EMBL/GenBank/DDBJ whole genome shotgun (WGS) entry which is preliminary data.</text>
</comment>
<sequence length="285" mass="29397">MTVSEYPSRRELREAAAKKKNGRKATVITAGVAVAVSSAAVTFGGSTVTDGNLLAFGDTAHADTNKASLEAAPRQTTVIPAAISGGNERVVAKMTNEMAASQVGLGRLYQEGEGDVAAGQLAVAEAQNPHNGSLKSLPGNLQMIYPADSTRTSSTFGLRSNPTGAGSQFHVGTDFPVPTGTPVKATEAGTVTFAGVHSTGGYRVEIDHGNGVTTAYSHNSQFKVNVGDAVSQGQIIALAGSTGNSTGPHIHYEIQVNGKWVDPEYYLPSQSDGGEKRLHTASSAQ</sequence>
<dbReference type="PANTHER" id="PTHR21666:SF289">
    <property type="entry name" value="L-ALA--D-GLU ENDOPEPTIDASE"/>
    <property type="match status" value="1"/>
</dbReference>
<dbReference type="Proteomes" id="UP000319746">
    <property type="component" value="Unassembled WGS sequence"/>
</dbReference>
<dbReference type="PANTHER" id="PTHR21666">
    <property type="entry name" value="PEPTIDASE-RELATED"/>
    <property type="match status" value="1"/>
</dbReference>
<keyword evidence="1" id="KW-0732">Signal</keyword>
<evidence type="ECO:0000313" key="3">
    <source>
        <dbReference type="EMBL" id="TQL73739.1"/>
    </source>
</evidence>
<feature type="domain" description="M23ase beta-sheet core" evidence="2">
    <location>
        <begin position="169"/>
        <end position="263"/>
    </location>
</feature>
<dbReference type="AlphaFoldDB" id="A0A543AMG3"/>
<reference evidence="3 4" key="1">
    <citation type="submission" date="2019-06" db="EMBL/GenBank/DDBJ databases">
        <title>Sequencing the genomes of 1000 actinobacteria strains.</title>
        <authorList>
            <person name="Klenk H.-P."/>
        </authorList>
    </citation>
    <scope>NUCLEOTIDE SEQUENCE [LARGE SCALE GENOMIC DNA]</scope>
    <source>
        <strain evidence="3 4">DSM 24083</strain>
    </source>
</reference>
<dbReference type="OrthoDB" id="1099523at2"/>
<dbReference type="Gene3D" id="2.70.70.10">
    <property type="entry name" value="Glucose Permease (Domain IIA)"/>
    <property type="match status" value="1"/>
</dbReference>
<dbReference type="Pfam" id="PF01551">
    <property type="entry name" value="Peptidase_M23"/>
    <property type="match status" value="1"/>
</dbReference>
<name>A0A543AMG3_9MICC</name>
<organism evidence="3 4">
    <name type="scientific">Enteractinococcus coprophilus</name>
    <dbReference type="NCBI Taxonomy" id="1027633"/>
    <lineage>
        <taxon>Bacteria</taxon>
        <taxon>Bacillati</taxon>
        <taxon>Actinomycetota</taxon>
        <taxon>Actinomycetes</taxon>
        <taxon>Micrococcales</taxon>
        <taxon>Micrococcaceae</taxon>
    </lineage>
</organism>
<accession>A0A543AMG3</accession>
<dbReference type="CDD" id="cd12797">
    <property type="entry name" value="M23_peptidase"/>
    <property type="match status" value="1"/>
</dbReference>
<evidence type="ECO:0000313" key="4">
    <source>
        <dbReference type="Proteomes" id="UP000319746"/>
    </source>
</evidence>
<dbReference type="GO" id="GO:0004222">
    <property type="term" value="F:metalloendopeptidase activity"/>
    <property type="evidence" value="ECO:0007669"/>
    <property type="project" value="TreeGrafter"/>
</dbReference>
<protein>
    <submittedName>
        <fullName evidence="3">Peptidase M23-like protein</fullName>
    </submittedName>
</protein>
<proteinExistence type="predicted"/>
<dbReference type="SUPFAM" id="SSF51261">
    <property type="entry name" value="Duplicated hybrid motif"/>
    <property type="match status" value="1"/>
</dbReference>
<dbReference type="InterPro" id="IPR011055">
    <property type="entry name" value="Dup_hybrid_motif"/>
</dbReference>